<evidence type="ECO:0000313" key="1">
    <source>
        <dbReference type="EMBL" id="ATU83905.1"/>
    </source>
</evidence>
<accession>A0A2D3I696</accession>
<dbReference type="Proteomes" id="UP000267516">
    <property type="component" value="Segment"/>
</dbReference>
<sequence>MLVGEIVFLGAKRLIVSDGVSGLLSRILLSLMGNSLTPEAAAIFDMNINIQYTLASSDIHSHPFSASTWIFSPFS</sequence>
<proteinExistence type="predicted"/>
<protein>
    <submittedName>
        <fullName evidence="1">ORF23</fullName>
    </submittedName>
</protein>
<reference evidence="1" key="1">
    <citation type="journal article" date="2018" name="Aquaculture">
        <title>Complete genome sequence of a white spot syndrome virus associated with a disease incursion in Australia.</title>
        <authorList>
            <person name="Oakey J."/>
            <person name="Smith C.S."/>
        </authorList>
    </citation>
    <scope>NUCLEOTIDE SEQUENCE [LARGE SCALE GENOMIC DNA]</scope>
    <source>
        <strain evidence="1">WSSV-AU</strain>
    </source>
</reference>
<dbReference type="EMBL" id="MF768985">
    <property type="protein sequence ID" value="ATU83905.1"/>
    <property type="molecule type" value="Genomic_DNA"/>
</dbReference>
<name>A0A2D3I696_9VIRU</name>
<organism evidence="1">
    <name type="scientific">White spot syndrome virus</name>
    <dbReference type="NCBI Taxonomy" id="342409"/>
    <lineage>
        <taxon>Viruses</taxon>
        <taxon>Viruses incertae sedis</taxon>
        <taxon>Naldaviricetes</taxon>
        <taxon>Nimaviridae</taxon>
        <taxon>Whispovirus</taxon>
    </lineage>
</organism>